<name>A0A829BTH5_STRMG</name>
<sequence>MKEHKTFNQQLTILRGRGMVVPTKGKMLTIGQSFQKNIL</sequence>
<evidence type="ECO:0000313" key="1">
    <source>
        <dbReference type="EMBL" id="EMC22432.1"/>
    </source>
</evidence>
<proteinExistence type="predicted"/>
<gene>
    <name evidence="1" type="ORF">SMU82_08710</name>
</gene>
<organism evidence="1 2">
    <name type="scientific">Streptococcus mutans SM6</name>
    <dbReference type="NCBI Taxonomy" id="857119"/>
    <lineage>
        <taxon>Bacteria</taxon>
        <taxon>Bacillati</taxon>
        <taxon>Bacillota</taxon>
        <taxon>Bacilli</taxon>
        <taxon>Lactobacillales</taxon>
        <taxon>Streptococcaceae</taxon>
        <taxon>Streptococcus</taxon>
    </lineage>
</organism>
<comment type="caution">
    <text evidence="1">The sequence shown here is derived from an EMBL/GenBank/DDBJ whole genome shotgun (WGS) entry which is preliminary data.</text>
</comment>
<dbReference type="AlphaFoldDB" id="A0A829BTH5"/>
<evidence type="ECO:0000313" key="2">
    <source>
        <dbReference type="Proteomes" id="UP000011676"/>
    </source>
</evidence>
<dbReference type="EMBL" id="AHSR01000042">
    <property type="protein sequence ID" value="EMC22432.1"/>
    <property type="molecule type" value="Genomic_DNA"/>
</dbReference>
<accession>A0A829BTH5</accession>
<protein>
    <submittedName>
        <fullName evidence="1">Uncharacterized protein</fullName>
    </submittedName>
</protein>
<dbReference type="Proteomes" id="UP000011676">
    <property type="component" value="Unassembled WGS sequence"/>
</dbReference>
<reference evidence="1 2" key="1">
    <citation type="journal article" date="2013" name="Mol. Biol. Evol.">
        <title>Evolutionary and population genomics of the cavity causing bacteria Streptococcus mutans.</title>
        <authorList>
            <person name="Cornejo O.E."/>
            <person name="Lefebure T."/>
            <person name="Pavinski Bitar P.D."/>
            <person name="Lang P."/>
            <person name="Richards V.P."/>
            <person name="Eilertson K."/>
            <person name="Do T."/>
            <person name="Beighton D."/>
            <person name="Zeng L."/>
            <person name="Ahn S.J."/>
            <person name="Burne R.A."/>
            <person name="Siepel A."/>
            <person name="Bustamante C.D."/>
            <person name="Stanhope M.J."/>
        </authorList>
    </citation>
    <scope>NUCLEOTIDE SEQUENCE [LARGE SCALE GENOMIC DNA]</scope>
    <source>
        <strain evidence="1 2">SM6</strain>
    </source>
</reference>